<dbReference type="EMBL" id="SMKZ01000057">
    <property type="protein sequence ID" value="TDD99980.1"/>
    <property type="molecule type" value="Genomic_DNA"/>
</dbReference>
<dbReference type="Proteomes" id="UP000294739">
    <property type="component" value="Unassembled WGS sequence"/>
</dbReference>
<feature type="signal peptide" evidence="2">
    <location>
        <begin position="1"/>
        <end position="24"/>
    </location>
</feature>
<gene>
    <name evidence="4" type="ORF">E1269_26930</name>
</gene>
<protein>
    <submittedName>
        <fullName evidence="4">DUF4185 domain-containing protein</fullName>
    </submittedName>
</protein>
<feature type="region of interest" description="Disordered" evidence="1">
    <location>
        <begin position="23"/>
        <end position="56"/>
    </location>
</feature>
<reference evidence="4 5" key="1">
    <citation type="submission" date="2019-03" db="EMBL/GenBank/DDBJ databases">
        <title>Draft genome sequences of novel Actinobacteria.</title>
        <authorList>
            <person name="Sahin N."/>
            <person name="Ay H."/>
            <person name="Saygin H."/>
        </authorList>
    </citation>
    <scope>NUCLEOTIDE SEQUENCE [LARGE SCALE GENOMIC DNA]</scope>
    <source>
        <strain evidence="4 5">5K138</strain>
    </source>
</reference>
<evidence type="ECO:0000256" key="2">
    <source>
        <dbReference type="SAM" id="SignalP"/>
    </source>
</evidence>
<organism evidence="4 5">
    <name type="scientific">Jiangella asiatica</name>
    <dbReference type="NCBI Taxonomy" id="2530372"/>
    <lineage>
        <taxon>Bacteria</taxon>
        <taxon>Bacillati</taxon>
        <taxon>Actinomycetota</taxon>
        <taxon>Actinomycetes</taxon>
        <taxon>Jiangellales</taxon>
        <taxon>Jiangellaceae</taxon>
        <taxon>Jiangella</taxon>
    </lineage>
</organism>
<dbReference type="RefSeq" id="WP_131900416.1">
    <property type="nucleotide sequence ID" value="NZ_SMKZ01000057.1"/>
</dbReference>
<comment type="caution">
    <text evidence="4">The sequence shown here is derived from an EMBL/GenBank/DDBJ whole genome shotgun (WGS) entry which is preliminary data.</text>
</comment>
<sequence length="381" mass="40613">MRVQLLVTAGAGALLLTVSSVAGGAPTADGEPTPSSSHPATASSAAAGSEPAPGVTVGPAVPVARLTGAGSINETAASYQVHGTDLGIIWDNGAGEVLMAFGDTYGEGWGGNGAGPREADWRCNVLARSSDTDLADGMTFDTMVQDRPGHAKQLLDCKQVNNDEETVIPTAGVTVHGRSYIHYMSVNHWGPPGQWFTNHSGIAYSDDNGETWTKDPDAVWTNTPEWSNKFQLAAFARHGGHVYMFGTPNGRFGDAHLARVPASRVLDKEAYRYWDGSGWSRDEAAAAPVATGPVGELSVQYNGYAGRWLMTYLDESRAAIVLRDAPRPTGPWSEEQVIVSGTEYPALYGGFMHPWSSGPDLYFAMTQWAPYNVTLMRSTIS</sequence>
<evidence type="ECO:0000259" key="3">
    <source>
        <dbReference type="Pfam" id="PF13810"/>
    </source>
</evidence>
<proteinExistence type="predicted"/>
<dbReference type="Pfam" id="PF13810">
    <property type="entry name" value="DUF4185"/>
    <property type="match status" value="1"/>
</dbReference>
<evidence type="ECO:0000313" key="4">
    <source>
        <dbReference type="EMBL" id="TDD99980.1"/>
    </source>
</evidence>
<dbReference type="AlphaFoldDB" id="A0A4R5CMP8"/>
<evidence type="ECO:0000256" key="1">
    <source>
        <dbReference type="SAM" id="MobiDB-lite"/>
    </source>
</evidence>
<accession>A0A4R5CMP8</accession>
<feature type="compositionally biased region" description="Low complexity" evidence="1">
    <location>
        <begin position="31"/>
        <end position="56"/>
    </location>
</feature>
<feature type="domain" description="DUF4185" evidence="3">
    <location>
        <begin position="71"/>
        <end position="377"/>
    </location>
</feature>
<name>A0A4R5CMP8_9ACTN</name>
<feature type="chain" id="PRO_5020704700" evidence="2">
    <location>
        <begin position="25"/>
        <end position="381"/>
    </location>
</feature>
<keyword evidence="2" id="KW-0732">Signal</keyword>
<dbReference type="InParanoid" id="A0A4R5CMP8"/>
<evidence type="ECO:0000313" key="5">
    <source>
        <dbReference type="Proteomes" id="UP000294739"/>
    </source>
</evidence>
<dbReference type="OrthoDB" id="284233at2"/>
<keyword evidence="5" id="KW-1185">Reference proteome</keyword>
<dbReference type="InterPro" id="IPR025442">
    <property type="entry name" value="DUF4185"/>
</dbReference>